<dbReference type="RefSeq" id="WP_264711904.1">
    <property type="nucleotide sequence ID" value="NZ_JAPDNT010000001.1"/>
</dbReference>
<dbReference type="Pfam" id="PF00583">
    <property type="entry name" value="Acetyltransf_1"/>
    <property type="match status" value="1"/>
</dbReference>
<dbReference type="PROSITE" id="PS51186">
    <property type="entry name" value="GNAT"/>
    <property type="match status" value="1"/>
</dbReference>
<gene>
    <name evidence="2" type="ORF">OL599_01970</name>
</gene>
<organism evidence="2 3">
    <name type="scientific">Limobrevibacterium gyesilva</name>
    <dbReference type="NCBI Taxonomy" id="2991712"/>
    <lineage>
        <taxon>Bacteria</taxon>
        <taxon>Pseudomonadati</taxon>
        <taxon>Pseudomonadota</taxon>
        <taxon>Alphaproteobacteria</taxon>
        <taxon>Acetobacterales</taxon>
        <taxon>Acetobacteraceae</taxon>
        <taxon>Limobrevibacterium</taxon>
    </lineage>
</organism>
<reference evidence="2" key="1">
    <citation type="submission" date="2022-09" db="EMBL/GenBank/DDBJ databases">
        <title>Rhodovastum sp. nov. RN2-1 isolated from soil in Seongnam, South Korea.</title>
        <authorList>
            <person name="Le N.T."/>
        </authorList>
    </citation>
    <scope>NUCLEOTIDE SEQUENCE</scope>
    <source>
        <strain evidence="2">RN2-1</strain>
    </source>
</reference>
<dbReference type="Proteomes" id="UP001165679">
    <property type="component" value="Unassembled WGS sequence"/>
</dbReference>
<name>A0AA41YHE0_9PROT</name>
<dbReference type="EMBL" id="JAPDNT010000001">
    <property type="protein sequence ID" value="MCW3473331.1"/>
    <property type="molecule type" value="Genomic_DNA"/>
</dbReference>
<reference evidence="2" key="2">
    <citation type="submission" date="2022-10" db="EMBL/GenBank/DDBJ databases">
        <authorList>
            <person name="Trinh H.N."/>
        </authorList>
    </citation>
    <scope>NUCLEOTIDE SEQUENCE</scope>
    <source>
        <strain evidence="2">RN2-1</strain>
    </source>
</reference>
<dbReference type="GO" id="GO:0016747">
    <property type="term" value="F:acyltransferase activity, transferring groups other than amino-acyl groups"/>
    <property type="evidence" value="ECO:0007669"/>
    <property type="project" value="InterPro"/>
</dbReference>
<keyword evidence="3" id="KW-1185">Reference proteome</keyword>
<protein>
    <submittedName>
        <fullName evidence="2">GNAT family N-acetyltransferase</fullName>
        <ecNumber evidence="2">2.3.1.-</ecNumber>
    </submittedName>
</protein>
<evidence type="ECO:0000313" key="3">
    <source>
        <dbReference type="Proteomes" id="UP001165679"/>
    </source>
</evidence>
<feature type="domain" description="N-acetyltransferase" evidence="1">
    <location>
        <begin position="1"/>
        <end position="140"/>
    </location>
</feature>
<dbReference type="AlphaFoldDB" id="A0AA41YHE0"/>
<dbReference type="Gene3D" id="3.40.630.30">
    <property type="match status" value="1"/>
</dbReference>
<keyword evidence="2" id="KW-0808">Transferase</keyword>
<comment type="caution">
    <text evidence="2">The sequence shown here is derived from an EMBL/GenBank/DDBJ whole genome shotgun (WGS) entry which is preliminary data.</text>
</comment>
<evidence type="ECO:0000313" key="2">
    <source>
        <dbReference type="EMBL" id="MCW3473331.1"/>
    </source>
</evidence>
<dbReference type="InterPro" id="IPR016181">
    <property type="entry name" value="Acyl_CoA_acyltransferase"/>
</dbReference>
<proteinExistence type="predicted"/>
<keyword evidence="2" id="KW-0012">Acyltransferase</keyword>
<sequence length="163" mass="18230">MEITVTETPDDAALKALFDQIDGYNDARTGLTEPSRRLAILIRDPATGAVRGGLRGISYYAWLFIEILVLPPDLRRMGLGTRIMRMAEAEAIRRGCRGIWLDTFSFQARPFYERLGYAVFGQIDDYPPGQSRFFLCKRLGPSGLDADTALAEKAGEQPAERVR</sequence>
<dbReference type="InterPro" id="IPR000182">
    <property type="entry name" value="GNAT_dom"/>
</dbReference>
<dbReference type="EC" id="2.3.1.-" evidence="2"/>
<accession>A0AA41YHE0</accession>
<dbReference type="CDD" id="cd04301">
    <property type="entry name" value="NAT_SF"/>
    <property type="match status" value="1"/>
</dbReference>
<evidence type="ECO:0000259" key="1">
    <source>
        <dbReference type="PROSITE" id="PS51186"/>
    </source>
</evidence>
<dbReference type="SUPFAM" id="SSF55729">
    <property type="entry name" value="Acyl-CoA N-acyltransferases (Nat)"/>
    <property type="match status" value="1"/>
</dbReference>